<sequence length="441" mass="47017">MSTRTRTGSAPAVPDLSGRDLALDLVRVACVVTVVIVHLLMVAVAVEPDGTIGISRALEQQPWFDTGTWFGHIIPLFFIVGGFATITGWRSTVRRGGGTSDFLRSRVFRLALPTIPVLLFLAAGLWLAGALGVDPAIIEAVAAGVGSPLWFLAAYLLCQAVAPFLATCHDRHPFLTCAALLAGVILVDVVRYSTGLLGIGLVNLVFVWPLLQQFGFFLADGRLRSVPRLVLVAVVLVSYGALVPITTWLPYSTSMLGNLNPPTLPLVVLGVGQLALLALVHPLLTAIMRTRAARAVVFLIGSRLMTVYLWHLPLIIAVAGLQLALGIPFAEPLSAAWWWTRPVVLLVVAVLLAGVGTLLGRVEHPRKLRLDPERKPAHVAVWIALASAFIMPFAEISHPLTAAMAAAGAAGSIIAVVLLNPTRRPVERVSSGSDQAVDQRP</sequence>
<keyword evidence="3" id="KW-0808">Transferase</keyword>
<protein>
    <submittedName>
        <fullName evidence="3">Acyltransferase-like protein</fullName>
    </submittedName>
</protein>
<proteinExistence type="predicted"/>
<evidence type="ECO:0000313" key="4">
    <source>
        <dbReference type="Proteomes" id="UP000266915"/>
    </source>
</evidence>
<feature type="transmembrane region" description="Helical" evidence="1">
    <location>
        <begin position="110"/>
        <end position="129"/>
    </location>
</feature>
<feature type="transmembrane region" description="Helical" evidence="1">
    <location>
        <begin position="196"/>
        <end position="217"/>
    </location>
</feature>
<keyword evidence="4" id="KW-1185">Reference proteome</keyword>
<comment type="caution">
    <text evidence="3">The sequence shown here is derived from an EMBL/GenBank/DDBJ whole genome shotgun (WGS) entry which is preliminary data.</text>
</comment>
<feature type="transmembrane region" description="Helical" evidence="1">
    <location>
        <begin position="336"/>
        <end position="356"/>
    </location>
</feature>
<keyword evidence="1" id="KW-0472">Membrane</keyword>
<dbReference type="Pfam" id="PF01757">
    <property type="entry name" value="Acyl_transf_3"/>
    <property type="match status" value="1"/>
</dbReference>
<feature type="transmembrane region" description="Helical" evidence="1">
    <location>
        <begin position="308"/>
        <end position="330"/>
    </location>
</feature>
<dbReference type="Proteomes" id="UP000266915">
    <property type="component" value="Unassembled WGS sequence"/>
</dbReference>
<evidence type="ECO:0000313" key="3">
    <source>
        <dbReference type="EMBL" id="ROR81530.1"/>
    </source>
</evidence>
<dbReference type="GO" id="GO:0016747">
    <property type="term" value="F:acyltransferase activity, transferring groups other than amino-acyl groups"/>
    <property type="evidence" value="ECO:0007669"/>
    <property type="project" value="InterPro"/>
</dbReference>
<keyword evidence="3" id="KW-0012">Acyltransferase</keyword>
<dbReference type="EMBL" id="RKHL01000001">
    <property type="protein sequence ID" value="ROR81530.1"/>
    <property type="molecule type" value="Genomic_DNA"/>
</dbReference>
<gene>
    <name evidence="3" type="ORF">EDD42_1592</name>
</gene>
<keyword evidence="1" id="KW-1133">Transmembrane helix</keyword>
<feature type="transmembrane region" description="Helical" evidence="1">
    <location>
        <begin position="229"/>
        <end position="251"/>
    </location>
</feature>
<feature type="transmembrane region" description="Helical" evidence="1">
    <location>
        <begin position="377"/>
        <end position="394"/>
    </location>
</feature>
<keyword evidence="1" id="KW-0812">Transmembrane</keyword>
<dbReference type="InterPro" id="IPR002656">
    <property type="entry name" value="Acyl_transf_3_dom"/>
</dbReference>
<reference evidence="3 4" key="1">
    <citation type="submission" date="2018-11" db="EMBL/GenBank/DDBJ databases">
        <title>Sequencing the genomes of 1000 actinobacteria strains.</title>
        <authorList>
            <person name="Klenk H.-P."/>
        </authorList>
    </citation>
    <scope>NUCLEOTIDE SEQUENCE [LARGE SCALE GENOMIC DNA]</scope>
    <source>
        <strain evidence="3 4">DSM 14012</strain>
    </source>
</reference>
<feature type="transmembrane region" description="Helical" evidence="1">
    <location>
        <begin position="263"/>
        <end position="287"/>
    </location>
</feature>
<organism evidence="3 4">
    <name type="scientific">Plantibacter flavus</name>
    <dbReference type="NCBI Taxonomy" id="150123"/>
    <lineage>
        <taxon>Bacteria</taxon>
        <taxon>Bacillati</taxon>
        <taxon>Actinomycetota</taxon>
        <taxon>Actinomycetes</taxon>
        <taxon>Micrococcales</taxon>
        <taxon>Microbacteriaceae</taxon>
        <taxon>Plantibacter</taxon>
    </lineage>
</organism>
<evidence type="ECO:0000259" key="2">
    <source>
        <dbReference type="Pfam" id="PF01757"/>
    </source>
</evidence>
<feature type="transmembrane region" description="Helical" evidence="1">
    <location>
        <begin position="21"/>
        <end position="46"/>
    </location>
</feature>
<dbReference type="AlphaFoldDB" id="A0A3N2C257"/>
<dbReference type="RefSeq" id="WP_085510653.1">
    <property type="nucleotide sequence ID" value="NZ_FXAP01000001.1"/>
</dbReference>
<feature type="transmembrane region" description="Helical" evidence="1">
    <location>
        <begin position="400"/>
        <end position="419"/>
    </location>
</feature>
<feature type="transmembrane region" description="Helical" evidence="1">
    <location>
        <begin position="173"/>
        <end position="190"/>
    </location>
</feature>
<feature type="transmembrane region" description="Helical" evidence="1">
    <location>
        <begin position="66"/>
        <end position="89"/>
    </location>
</feature>
<name>A0A3N2C257_9MICO</name>
<feature type="domain" description="Acyltransferase 3" evidence="2">
    <location>
        <begin position="21"/>
        <end position="350"/>
    </location>
</feature>
<accession>A0A3N2C257</accession>
<evidence type="ECO:0000256" key="1">
    <source>
        <dbReference type="SAM" id="Phobius"/>
    </source>
</evidence>